<dbReference type="Proteomes" id="UP001374579">
    <property type="component" value="Unassembled WGS sequence"/>
</dbReference>
<protein>
    <submittedName>
        <fullName evidence="2">Uncharacterized protein</fullName>
    </submittedName>
</protein>
<proteinExistence type="predicted"/>
<evidence type="ECO:0000256" key="1">
    <source>
        <dbReference type="SAM" id="SignalP"/>
    </source>
</evidence>
<comment type="caution">
    <text evidence="2">The sequence shown here is derived from an EMBL/GenBank/DDBJ whole genome shotgun (WGS) entry which is preliminary data.</text>
</comment>
<accession>A0AAN9B1U1</accession>
<dbReference type="EMBL" id="JBAMIC010000014">
    <property type="protein sequence ID" value="KAK7096070.1"/>
    <property type="molecule type" value="Genomic_DNA"/>
</dbReference>
<keyword evidence="3" id="KW-1185">Reference proteome</keyword>
<sequence>MAGAKVMLIFALGVALMSRASSQEKFFLFDVRGGDITASDVQNVMNSFDVEYIFQVTASDRYLVVLPKVLQTDLANVTFGPGTVTSLVVERSDDFYAKFGAAQSDALPDDLHCDDMMLVEAELLFTDLTTVQYKEMMKKMGNHLQTVHREYPVHGFHVIGHFPAKILSFDCEAEGVVDGFLTLVDNPFQLRIVASPILRIQ</sequence>
<organism evidence="2 3">
    <name type="scientific">Littorina saxatilis</name>
    <dbReference type="NCBI Taxonomy" id="31220"/>
    <lineage>
        <taxon>Eukaryota</taxon>
        <taxon>Metazoa</taxon>
        <taxon>Spiralia</taxon>
        <taxon>Lophotrochozoa</taxon>
        <taxon>Mollusca</taxon>
        <taxon>Gastropoda</taxon>
        <taxon>Caenogastropoda</taxon>
        <taxon>Littorinimorpha</taxon>
        <taxon>Littorinoidea</taxon>
        <taxon>Littorinidae</taxon>
        <taxon>Littorina</taxon>
    </lineage>
</organism>
<feature type="signal peptide" evidence="1">
    <location>
        <begin position="1"/>
        <end position="22"/>
    </location>
</feature>
<gene>
    <name evidence="2" type="ORF">V1264_005415</name>
</gene>
<evidence type="ECO:0000313" key="2">
    <source>
        <dbReference type="EMBL" id="KAK7096070.1"/>
    </source>
</evidence>
<keyword evidence="1" id="KW-0732">Signal</keyword>
<name>A0AAN9B1U1_9CAEN</name>
<feature type="chain" id="PRO_5042932547" evidence="1">
    <location>
        <begin position="23"/>
        <end position="201"/>
    </location>
</feature>
<dbReference type="AlphaFoldDB" id="A0AAN9B1U1"/>
<reference evidence="2 3" key="1">
    <citation type="submission" date="2024-02" db="EMBL/GenBank/DDBJ databases">
        <title>Chromosome-scale genome assembly of the rough periwinkle Littorina saxatilis.</title>
        <authorList>
            <person name="De Jode A."/>
            <person name="Faria R."/>
            <person name="Formenti G."/>
            <person name="Sims Y."/>
            <person name="Smith T.P."/>
            <person name="Tracey A."/>
            <person name="Wood J.M.D."/>
            <person name="Zagrodzka Z.B."/>
            <person name="Johannesson K."/>
            <person name="Butlin R.K."/>
            <person name="Leder E.H."/>
        </authorList>
    </citation>
    <scope>NUCLEOTIDE SEQUENCE [LARGE SCALE GENOMIC DNA]</scope>
    <source>
        <strain evidence="2">Snail1</strain>
        <tissue evidence="2">Muscle</tissue>
    </source>
</reference>
<evidence type="ECO:0000313" key="3">
    <source>
        <dbReference type="Proteomes" id="UP001374579"/>
    </source>
</evidence>